<keyword evidence="5" id="KW-1185">Reference proteome</keyword>
<evidence type="ECO:0000313" key="4">
    <source>
        <dbReference type="EMBL" id="SDE50405.1"/>
    </source>
</evidence>
<dbReference type="GO" id="GO:0003677">
    <property type="term" value="F:DNA binding"/>
    <property type="evidence" value="ECO:0007669"/>
    <property type="project" value="InterPro"/>
</dbReference>
<dbReference type="InterPro" id="IPR025161">
    <property type="entry name" value="IS402-like_dom"/>
</dbReference>
<evidence type="ECO:0000256" key="1">
    <source>
        <dbReference type="SAM" id="MobiDB-lite"/>
    </source>
</evidence>
<dbReference type="NCBIfam" id="NF033580">
    <property type="entry name" value="transpos_IS5_3"/>
    <property type="match status" value="1"/>
</dbReference>
<reference evidence="5" key="1">
    <citation type="submission" date="2016-10" db="EMBL/GenBank/DDBJ databases">
        <authorList>
            <person name="Varghese N."/>
            <person name="Submissions S."/>
        </authorList>
    </citation>
    <scope>NUCLEOTIDE SEQUENCE [LARGE SCALE GENOMIC DNA]</scope>
    <source>
        <strain evidence="5">CGMCC 4.3516</strain>
    </source>
</reference>
<gene>
    <name evidence="4" type="ORF">SAMN05216270_1251</name>
</gene>
<dbReference type="EMBL" id="FNAD01000025">
    <property type="protein sequence ID" value="SDE50405.1"/>
    <property type="molecule type" value="Genomic_DNA"/>
</dbReference>
<dbReference type="PANTHER" id="PTHR30007:SF1">
    <property type="entry name" value="BLR1914 PROTEIN"/>
    <property type="match status" value="1"/>
</dbReference>
<dbReference type="GO" id="GO:0004803">
    <property type="term" value="F:transposase activity"/>
    <property type="evidence" value="ECO:0007669"/>
    <property type="project" value="InterPro"/>
</dbReference>
<dbReference type="Pfam" id="PF13340">
    <property type="entry name" value="DUF4096"/>
    <property type="match status" value="1"/>
</dbReference>
<evidence type="ECO:0000259" key="3">
    <source>
        <dbReference type="Pfam" id="PF13340"/>
    </source>
</evidence>
<dbReference type="PANTHER" id="PTHR30007">
    <property type="entry name" value="PHP DOMAIN PROTEIN"/>
    <property type="match status" value="1"/>
</dbReference>
<feature type="region of interest" description="Disordered" evidence="1">
    <location>
        <begin position="169"/>
        <end position="188"/>
    </location>
</feature>
<accession>A0A1G7DHY7</accession>
<feature type="domain" description="Transposase IS4-like" evidence="2">
    <location>
        <begin position="98"/>
        <end position="283"/>
    </location>
</feature>
<feature type="domain" description="Insertion element IS402-like" evidence="3">
    <location>
        <begin position="10"/>
        <end position="82"/>
    </location>
</feature>
<protein>
    <submittedName>
        <fullName evidence="4">Transposase</fullName>
    </submittedName>
</protein>
<dbReference type="Pfam" id="PF01609">
    <property type="entry name" value="DDE_Tnp_1"/>
    <property type="match status" value="1"/>
</dbReference>
<evidence type="ECO:0000313" key="5">
    <source>
        <dbReference type="Proteomes" id="UP000198949"/>
    </source>
</evidence>
<dbReference type="OrthoDB" id="4546548at2"/>
<proteinExistence type="predicted"/>
<sequence>MSSVPVPAVLTDGQWRHLRRWLPAPAPTGRPITRSRRTLVDAIAWRVRVGAPWRFLPPSFGPWQTAYWLFRTWQTEGVWPMIVKAIWTFLDAAGHLTWTVSVDSTTVRAHHAAAGAGRRLVPGEPDDHALGRSRGGWTTKIHLAADASQTVLSFKLTAGHMADSPHLPGVLDDIGVPRPGPGRPRTRPYRVLADKGYPSRANRAYLRRRGIQAVIPDRADQQRNRTAKGRLGGRPPSFDREIYKQRNTVERAIGRLKRYRAVATRYDKLAVRYEATIQVAIILDWKPEFSDAA</sequence>
<evidence type="ECO:0000259" key="2">
    <source>
        <dbReference type="Pfam" id="PF01609"/>
    </source>
</evidence>
<organism evidence="4 5">
    <name type="scientific">Glycomyces harbinensis</name>
    <dbReference type="NCBI Taxonomy" id="58114"/>
    <lineage>
        <taxon>Bacteria</taxon>
        <taxon>Bacillati</taxon>
        <taxon>Actinomycetota</taxon>
        <taxon>Actinomycetes</taxon>
        <taxon>Glycomycetales</taxon>
        <taxon>Glycomycetaceae</taxon>
        <taxon>Glycomyces</taxon>
    </lineage>
</organism>
<dbReference type="RefSeq" id="WP_091030119.1">
    <property type="nucleotide sequence ID" value="NZ_FNAD01000002.1"/>
</dbReference>
<dbReference type="GO" id="GO:0006313">
    <property type="term" value="P:DNA transposition"/>
    <property type="evidence" value="ECO:0007669"/>
    <property type="project" value="InterPro"/>
</dbReference>
<dbReference type="InterPro" id="IPR002559">
    <property type="entry name" value="Transposase_11"/>
</dbReference>
<dbReference type="AlphaFoldDB" id="A0A1G7DHY7"/>
<dbReference type="Proteomes" id="UP000198949">
    <property type="component" value="Unassembled WGS sequence"/>
</dbReference>
<dbReference type="STRING" id="58114.SAMN05216270_1251"/>
<name>A0A1G7DHY7_9ACTN</name>